<gene>
    <name evidence="1" type="ORF">VF04_35035</name>
</gene>
<evidence type="ECO:0000313" key="1">
    <source>
        <dbReference type="EMBL" id="PHJ87194.1"/>
    </source>
</evidence>
<proteinExistence type="predicted"/>
<reference evidence="1 2" key="1">
    <citation type="submission" date="2015-02" db="EMBL/GenBank/DDBJ databases">
        <title>Nostoc linckia genome annotation.</title>
        <authorList>
            <person name="Zhou Z."/>
        </authorList>
    </citation>
    <scope>NUCLEOTIDE SEQUENCE [LARGE SCALE GENOMIC DNA]</scope>
    <source>
        <strain evidence="2">z7</strain>
    </source>
</reference>
<protein>
    <submittedName>
        <fullName evidence="1">Uncharacterized protein</fullName>
    </submittedName>
</protein>
<dbReference type="EMBL" id="LAHC01000163">
    <property type="protein sequence ID" value="PHJ87194.1"/>
    <property type="molecule type" value="Genomic_DNA"/>
</dbReference>
<name>A0ABX4KDJ2_NOSLI</name>
<comment type="caution">
    <text evidence="1">The sequence shown here is derived from an EMBL/GenBank/DDBJ whole genome shotgun (WGS) entry which is preliminary data.</text>
</comment>
<evidence type="ECO:0000313" key="2">
    <source>
        <dbReference type="Proteomes" id="UP000222523"/>
    </source>
</evidence>
<sequence length="195" mass="22567">MALITPDYFVRDILIENADKGSIIASLTDSINVYEPEYLDGVMGVSFAQLFLANISDSRFQDLLNGKVYEYNGESYRWQGLVNGTTKTSPIADYVFYQYVKNNAQTISGVGAVTSNAENSTRVSPVDKMVLAWRKMVKVNQDMYYFLERNKDTYPEFDTNIWYYSYATYYRYFNTWNDRINPFYYHNGGGNRVGI</sequence>
<organism evidence="1 2">
    <name type="scientific">Nostoc linckia z7</name>
    <dbReference type="NCBI Taxonomy" id="1628745"/>
    <lineage>
        <taxon>Bacteria</taxon>
        <taxon>Bacillati</taxon>
        <taxon>Cyanobacteriota</taxon>
        <taxon>Cyanophyceae</taxon>
        <taxon>Nostocales</taxon>
        <taxon>Nostocaceae</taxon>
        <taxon>Nostoc</taxon>
    </lineage>
</organism>
<keyword evidence="2" id="KW-1185">Reference proteome</keyword>
<dbReference type="Pfam" id="PF20459">
    <property type="entry name" value="DUF6712"/>
    <property type="match status" value="1"/>
</dbReference>
<dbReference type="InterPro" id="IPR046558">
    <property type="entry name" value="DUF6712"/>
</dbReference>
<dbReference type="RefSeq" id="WP_099072420.1">
    <property type="nucleotide sequence ID" value="NZ_LAHC01000163.1"/>
</dbReference>
<accession>A0ABX4KDJ2</accession>
<dbReference type="Proteomes" id="UP000222523">
    <property type="component" value="Unassembled WGS sequence"/>
</dbReference>